<dbReference type="Gene3D" id="3.40.350.10">
    <property type="entry name" value="Creatinase/prolidase N-terminal domain"/>
    <property type="match status" value="2"/>
</dbReference>
<name>A0A0G4FXN9_9ALVE</name>
<reference evidence="10" key="1">
    <citation type="submission" date="2014-11" db="EMBL/GenBank/DDBJ databases">
        <authorList>
            <person name="Otto D Thomas"/>
            <person name="Naeem Raeece"/>
        </authorList>
    </citation>
    <scope>NUCLEOTIDE SEQUENCE</scope>
</reference>
<feature type="domain" description="Creatinase N-terminal" evidence="8">
    <location>
        <begin position="106"/>
        <end position="242"/>
    </location>
</feature>
<proteinExistence type="inferred from homology"/>
<dbReference type="InterPro" id="IPR033740">
    <property type="entry name" value="Pept_M24B"/>
</dbReference>
<sequence>MLACTGRLVLWMLSLFLSVTAASAGVFARSRPFLFLSSTSSVSVPGFSAQVPKRVSRKSFVPSAVSGKRNFLSIACAVSSPSTASDTERQMAIEKISVPAAEKLRVLREEMQREGLGGYIVQTADAHQSEYIADCDMRRAFLSGFDGSAGTAAVTLNDARQWTDGRYFLQAEQQLDPSCWKLMKAGLPETPSVEAWLKEQLHASGASAGGAVGYDPFTTSFSDLRRLEDACGTALRLVPVGSNLVDRVWNKLAKRPETPKSPVFAHSPSLAGSGVAEKLTLMREKMKKENAAALVVSALDEVAYVCNARGADIEFNPVFFGYLLVTQDSACLYVNAARVESVCAEQLKAAGVSLKPYEKVVEDVGALSDQLQDSQGGKIWMDPATTNVAVCRAAAVGAKGLAGAAGAAFSAGTCQGQAGATSPVLLTHSPVSMMKAVKNQAELDGMRRAHERDGAALVKFFSWVEGKKRDGSLWAESEISLSDKVEECRREVAGWEGKDVFVSLSFPSISSVGPNGAVIHYRPERDSCLPVTPVMYLLDSGAQYRDGTTDVTRTVHLGDPTPEERRAWTLVLKGHIALAAAAFPEGTKGPQLDAFARQFLWQNGLDYRHGTGHGVGAFLNVHEGPLGISPRLMGRPAETALVPGMIVSNEPGFYRDGGFGVRLENLVAVKELRAADKGLGMPRFLGFEDLTMCPFMLESVAEPSLLTDGEIEWLNMYHQRVKERVGGILRKAHEAGVADNSQALEWLDHHTKPIAKKKCVTGRTD</sequence>
<evidence type="ECO:0000256" key="5">
    <source>
        <dbReference type="ARBA" id="ARBA00023211"/>
    </source>
</evidence>
<keyword evidence="3" id="KW-0479">Metal-binding</keyword>
<dbReference type="InterPro" id="IPR032416">
    <property type="entry name" value="Peptidase_M24_C"/>
</dbReference>
<evidence type="ECO:0000256" key="4">
    <source>
        <dbReference type="ARBA" id="ARBA00022801"/>
    </source>
</evidence>
<dbReference type="PANTHER" id="PTHR43763:SF6">
    <property type="entry name" value="XAA-PRO AMINOPEPTIDASE 1"/>
    <property type="match status" value="1"/>
</dbReference>
<evidence type="ECO:0000313" key="10">
    <source>
        <dbReference type="EMBL" id="CEM19865.1"/>
    </source>
</evidence>
<evidence type="ECO:0000259" key="7">
    <source>
        <dbReference type="Pfam" id="PF00557"/>
    </source>
</evidence>
<feature type="chain" id="PRO_5005189225" description="Peptidase M24 domain-containing protein" evidence="6">
    <location>
        <begin position="25"/>
        <end position="765"/>
    </location>
</feature>
<dbReference type="Pfam" id="PF16189">
    <property type="entry name" value="Creatinase_N_2"/>
    <property type="match status" value="1"/>
</dbReference>
<keyword evidence="4" id="KW-0378">Hydrolase</keyword>
<evidence type="ECO:0000259" key="9">
    <source>
        <dbReference type="Pfam" id="PF16188"/>
    </source>
</evidence>
<feature type="domain" description="Peptidase M24 C-terminal" evidence="9">
    <location>
        <begin position="684"/>
        <end position="754"/>
    </location>
</feature>
<accession>A0A0G4FXN9</accession>
<dbReference type="EMBL" id="CDMZ01000706">
    <property type="protein sequence ID" value="CEM19865.1"/>
    <property type="molecule type" value="Genomic_DNA"/>
</dbReference>
<dbReference type="FunFam" id="3.90.230.10:FF:000007">
    <property type="entry name" value="Xaa-Pro aminopeptidase P"/>
    <property type="match status" value="1"/>
</dbReference>
<keyword evidence="6" id="KW-0732">Signal</keyword>
<comment type="similarity">
    <text evidence="2">Belongs to the peptidase M24B family.</text>
</comment>
<protein>
    <recommendedName>
        <fullName evidence="11">Peptidase M24 domain-containing protein</fullName>
    </recommendedName>
</protein>
<dbReference type="SUPFAM" id="SSF53092">
    <property type="entry name" value="Creatinase/prolidase N-terminal domain"/>
    <property type="match status" value="1"/>
</dbReference>
<evidence type="ECO:0000259" key="8">
    <source>
        <dbReference type="Pfam" id="PF01321"/>
    </source>
</evidence>
<evidence type="ECO:0000256" key="3">
    <source>
        <dbReference type="ARBA" id="ARBA00022723"/>
    </source>
</evidence>
<organism evidence="10">
    <name type="scientific">Chromera velia CCMP2878</name>
    <dbReference type="NCBI Taxonomy" id="1169474"/>
    <lineage>
        <taxon>Eukaryota</taxon>
        <taxon>Sar</taxon>
        <taxon>Alveolata</taxon>
        <taxon>Colpodellida</taxon>
        <taxon>Chromeraceae</taxon>
        <taxon>Chromera</taxon>
    </lineage>
</organism>
<dbReference type="GO" id="GO:0005737">
    <property type="term" value="C:cytoplasm"/>
    <property type="evidence" value="ECO:0007669"/>
    <property type="project" value="UniProtKB-ARBA"/>
</dbReference>
<dbReference type="SUPFAM" id="SSF55920">
    <property type="entry name" value="Creatinase/aminopeptidase"/>
    <property type="match status" value="1"/>
</dbReference>
<dbReference type="InterPro" id="IPR000587">
    <property type="entry name" value="Creatinase_N"/>
</dbReference>
<dbReference type="InterPro" id="IPR036005">
    <property type="entry name" value="Creatinase/aminopeptidase-like"/>
</dbReference>
<evidence type="ECO:0000256" key="1">
    <source>
        <dbReference type="ARBA" id="ARBA00001936"/>
    </source>
</evidence>
<keyword evidence="5" id="KW-0464">Manganese</keyword>
<dbReference type="GO" id="GO:0046872">
    <property type="term" value="F:metal ion binding"/>
    <property type="evidence" value="ECO:0007669"/>
    <property type="project" value="UniProtKB-KW"/>
</dbReference>
<dbReference type="PANTHER" id="PTHR43763">
    <property type="entry name" value="XAA-PRO AMINOPEPTIDASE 1"/>
    <property type="match status" value="1"/>
</dbReference>
<dbReference type="Pfam" id="PF01321">
    <property type="entry name" value="Creatinase_N"/>
    <property type="match status" value="1"/>
</dbReference>
<dbReference type="InterPro" id="IPR000994">
    <property type="entry name" value="Pept_M24"/>
</dbReference>
<dbReference type="PhylomeDB" id="A0A0G4FXN9"/>
<dbReference type="InterPro" id="IPR029149">
    <property type="entry name" value="Creatin/AminoP/Spt16_N"/>
</dbReference>
<evidence type="ECO:0000256" key="6">
    <source>
        <dbReference type="SAM" id="SignalP"/>
    </source>
</evidence>
<feature type="signal peptide" evidence="6">
    <location>
        <begin position="1"/>
        <end position="24"/>
    </location>
</feature>
<dbReference type="InterPro" id="IPR050422">
    <property type="entry name" value="X-Pro_aminopeptidase_P"/>
</dbReference>
<comment type="cofactor">
    <cofactor evidence="1">
        <name>Mn(2+)</name>
        <dbReference type="ChEBI" id="CHEBI:29035"/>
    </cofactor>
</comment>
<feature type="domain" description="Peptidase M24" evidence="7">
    <location>
        <begin position="445"/>
        <end position="671"/>
    </location>
</feature>
<dbReference type="Pfam" id="PF16188">
    <property type="entry name" value="Peptidase_M24_C"/>
    <property type="match status" value="1"/>
</dbReference>
<evidence type="ECO:0000256" key="2">
    <source>
        <dbReference type="ARBA" id="ARBA00008766"/>
    </source>
</evidence>
<dbReference type="Pfam" id="PF00557">
    <property type="entry name" value="Peptidase_M24"/>
    <property type="match status" value="1"/>
</dbReference>
<dbReference type="VEuPathDB" id="CryptoDB:Cvel_3852"/>
<dbReference type="FunFam" id="3.40.350.10:FF:000003">
    <property type="entry name" value="Xaa-pro aminopeptidase P"/>
    <property type="match status" value="1"/>
</dbReference>
<dbReference type="AlphaFoldDB" id="A0A0G4FXN9"/>
<dbReference type="CDD" id="cd01085">
    <property type="entry name" value="APP"/>
    <property type="match status" value="1"/>
</dbReference>
<dbReference type="GO" id="GO:0070006">
    <property type="term" value="F:metalloaminopeptidase activity"/>
    <property type="evidence" value="ECO:0007669"/>
    <property type="project" value="InterPro"/>
</dbReference>
<dbReference type="Gene3D" id="3.90.230.10">
    <property type="entry name" value="Creatinase/methionine aminopeptidase superfamily"/>
    <property type="match status" value="1"/>
</dbReference>
<gene>
    <name evidence="10" type="ORF">Cvel_3852</name>
</gene>
<evidence type="ECO:0008006" key="11">
    <source>
        <dbReference type="Google" id="ProtNLM"/>
    </source>
</evidence>